<evidence type="ECO:0000256" key="4">
    <source>
        <dbReference type="ARBA" id="ARBA00016274"/>
    </source>
</evidence>
<evidence type="ECO:0000256" key="1">
    <source>
        <dbReference type="ARBA" id="ARBA00002247"/>
    </source>
</evidence>
<comment type="similarity">
    <text evidence="2 6">Belongs to the NifW family.</text>
</comment>
<dbReference type="GO" id="GO:0009399">
    <property type="term" value="P:nitrogen fixation"/>
    <property type="evidence" value="ECO:0007669"/>
    <property type="project" value="UniProtKB-UniRule"/>
</dbReference>
<evidence type="ECO:0000313" key="8">
    <source>
        <dbReference type="Proteomes" id="UP000183812"/>
    </source>
</evidence>
<evidence type="ECO:0000256" key="6">
    <source>
        <dbReference type="HAMAP-Rule" id="MF_00529"/>
    </source>
</evidence>
<dbReference type="RefSeq" id="WP_074555306.1">
    <property type="nucleotide sequence ID" value="NZ_CP119563.1"/>
</dbReference>
<protein>
    <recommendedName>
        <fullName evidence="4 6">Nitrogenase-stabilizing/protective protein NifW</fullName>
    </recommendedName>
</protein>
<dbReference type="OrthoDB" id="9811868at2"/>
<comment type="subunit">
    <text evidence="3 6">Homotrimer; associates with NifD.</text>
</comment>
<evidence type="ECO:0000256" key="5">
    <source>
        <dbReference type="ARBA" id="ARBA00023231"/>
    </source>
</evidence>
<organism evidence="7 8">
    <name type="scientific">Rhodobacter capsulatus</name>
    <name type="common">Rhodopseudomonas capsulata</name>
    <dbReference type="NCBI Taxonomy" id="1061"/>
    <lineage>
        <taxon>Bacteria</taxon>
        <taxon>Pseudomonadati</taxon>
        <taxon>Pseudomonadota</taxon>
        <taxon>Alphaproteobacteria</taxon>
        <taxon>Rhodobacterales</taxon>
        <taxon>Rhodobacter group</taxon>
        <taxon>Rhodobacter</taxon>
    </lineage>
</organism>
<dbReference type="AlphaFoldDB" id="A0A1G7NQP8"/>
<name>A0A1G7NQP8_RHOCA</name>
<gene>
    <name evidence="6" type="primary">nifW</name>
    <name evidence="7" type="ORF">SAMN04244550_02811</name>
</gene>
<evidence type="ECO:0000256" key="3">
    <source>
        <dbReference type="ARBA" id="ARBA00011284"/>
    </source>
</evidence>
<accession>A0A1G7NQP8</accession>
<dbReference type="PIRSF" id="PIRSF005790">
    <property type="entry name" value="NifW"/>
    <property type="match status" value="1"/>
</dbReference>
<dbReference type="Pfam" id="PF03206">
    <property type="entry name" value="NifW"/>
    <property type="match status" value="1"/>
</dbReference>
<dbReference type="EMBL" id="FNAY01000016">
    <property type="protein sequence ID" value="SDF76281.1"/>
    <property type="molecule type" value="Genomic_DNA"/>
</dbReference>
<evidence type="ECO:0000313" key="7">
    <source>
        <dbReference type="EMBL" id="SDF76281.1"/>
    </source>
</evidence>
<dbReference type="HAMAP" id="MF_00529">
    <property type="entry name" value="NifW"/>
    <property type="match status" value="1"/>
</dbReference>
<keyword evidence="5 6" id="KW-0535">Nitrogen fixation</keyword>
<dbReference type="Proteomes" id="UP000183812">
    <property type="component" value="Unassembled WGS sequence"/>
</dbReference>
<dbReference type="InterPro" id="IPR004893">
    <property type="entry name" value="NifW"/>
</dbReference>
<comment type="function">
    <text evidence="1 6">May protect the nitrogenase Fe-Mo protein from oxidative damage.</text>
</comment>
<reference evidence="7 8" key="1">
    <citation type="submission" date="2016-10" db="EMBL/GenBank/DDBJ databases">
        <authorList>
            <person name="de Groot N.N."/>
        </authorList>
    </citation>
    <scope>NUCLEOTIDE SEQUENCE [LARGE SCALE GENOMIC DNA]</scope>
    <source>
        <strain evidence="8">DSM 938 / 37b4</strain>
    </source>
</reference>
<dbReference type="NCBIfam" id="NF002009">
    <property type="entry name" value="PRK00810.1"/>
    <property type="match status" value="1"/>
</dbReference>
<sequence>MTPESPTLTALAKLSSAEEIFAFLGVEPIREVLNSSRLHIMKRFGAYLRDTDMTGLTEDGIFERARDALLRAQADFVASTPLKEKVFKVFETEAAKRKARFVGLETLKVIKS</sequence>
<proteinExistence type="inferred from homology"/>
<evidence type="ECO:0000256" key="2">
    <source>
        <dbReference type="ARBA" id="ARBA00008351"/>
    </source>
</evidence>